<feature type="compositionally biased region" description="Basic and acidic residues" evidence="1">
    <location>
        <begin position="563"/>
        <end position="582"/>
    </location>
</feature>
<dbReference type="Gene3D" id="2.40.50.140">
    <property type="entry name" value="Nucleic acid-binding proteins"/>
    <property type="match status" value="2"/>
</dbReference>
<dbReference type="Proteomes" id="UP001178508">
    <property type="component" value="Chromosome 9"/>
</dbReference>
<feature type="compositionally biased region" description="Basic and acidic residues" evidence="1">
    <location>
        <begin position="641"/>
        <end position="660"/>
    </location>
</feature>
<feature type="compositionally biased region" description="Basic and acidic residues" evidence="1">
    <location>
        <begin position="538"/>
        <end position="556"/>
    </location>
</feature>
<proteinExistence type="predicted"/>
<sequence>MARTSEKEWKKALTSILEKLDHKQYIKMLEFLEKVPEEKRESVREKMPRIIIEHYGVEGSISEMDCILEEIPRRDQAVQDLLRPFVMEKQEKENMGKRRHDQVAEEKEEQEEGEPGIKRQLLPTKEDLNKEGPQTSCQTNKEKGNPSWRISIADLKTKDLLLETDAFFGKVVQKSGLQRYQTKDQRKDVFFYMAVADEETCVKSMVYGKKHYRNTKEGGSYSFRNLIKDQQLVKVRKCSTVASVKAIQVPEELEIEAQKLIYPESPFYSIADTKQLPDKTDVSVRGTVEEIGTLEKIQVRPSQQVRNRQRLKLKDETDSIWIYMWAGETKHCGKSSLGDVVELINVRTNTFLKNTTLNSTKFTKVHKVKTLGIQRVKLKICGIVNANKRTTHLEAEYEERLHTFDVATQLLVKELAIKPNQDLTESLLEKLPFVMVQTGFETKWKKDLTAIMEELTEQQYMKMLYNLDKIPEGLRTNKVRVEMSQIIIQYYGTEKSISLIEKEMKALPRLDIAVQGKLRPHVEKLKKLNLKKKADKAKKKEPETYKKPAVKKEKPAAVKVPAGRKEKLAADKVSGVKKEKPAAVKVPGVKKEKPAAKKVPAAKREKPAAVKVPAGRKEKPAADKVPAAKKEKPAAVKVQAAKKEKPAADKVPVETEKPAADEVPGVN</sequence>
<feature type="region of interest" description="Disordered" evidence="1">
    <location>
        <begin position="88"/>
        <end position="145"/>
    </location>
</feature>
<gene>
    <name evidence="2" type="ORF">XNOV1_A030380</name>
</gene>
<evidence type="ECO:0000313" key="2">
    <source>
        <dbReference type="EMBL" id="CAJ1063688.1"/>
    </source>
</evidence>
<dbReference type="AlphaFoldDB" id="A0AAV1FR52"/>
<keyword evidence="3" id="KW-1185">Reference proteome</keyword>
<feature type="compositionally biased region" description="Basic and acidic residues" evidence="1">
    <location>
        <begin position="88"/>
        <end position="105"/>
    </location>
</feature>
<protein>
    <submittedName>
        <fullName evidence="2">Uncharacterized protein LOC117812720</fullName>
    </submittedName>
</protein>
<accession>A0AAV1FR52</accession>
<organism evidence="2 3">
    <name type="scientific">Xyrichtys novacula</name>
    <name type="common">Pearly razorfish</name>
    <name type="synonym">Hemipteronotus novacula</name>
    <dbReference type="NCBI Taxonomy" id="13765"/>
    <lineage>
        <taxon>Eukaryota</taxon>
        <taxon>Metazoa</taxon>
        <taxon>Chordata</taxon>
        <taxon>Craniata</taxon>
        <taxon>Vertebrata</taxon>
        <taxon>Euteleostomi</taxon>
        <taxon>Actinopterygii</taxon>
        <taxon>Neopterygii</taxon>
        <taxon>Teleostei</taxon>
        <taxon>Neoteleostei</taxon>
        <taxon>Acanthomorphata</taxon>
        <taxon>Eupercaria</taxon>
        <taxon>Labriformes</taxon>
        <taxon>Labridae</taxon>
        <taxon>Xyrichtys</taxon>
    </lineage>
</organism>
<feature type="compositionally biased region" description="Basic and acidic residues" evidence="1">
    <location>
        <begin position="615"/>
        <end position="634"/>
    </location>
</feature>
<dbReference type="EMBL" id="OY660872">
    <property type="protein sequence ID" value="CAJ1063688.1"/>
    <property type="molecule type" value="Genomic_DNA"/>
</dbReference>
<evidence type="ECO:0000256" key="1">
    <source>
        <dbReference type="SAM" id="MobiDB-lite"/>
    </source>
</evidence>
<reference evidence="2" key="1">
    <citation type="submission" date="2023-08" db="EMBL/GenBank/DDBJ databases">
        <authorList>
            <person name="Alioto T."/>
            <person name="Alioto T."/>
            <person name="Gomez Garrido J."/>
        </authorList>
    </citation>
    <scope>NUCLEOTIDE SEQUENCE</scope>
</reference>
<feature type="region of interest" description="Disordered" evidence="1">
    <location>
        <begin position="531"/>
        <end position="667"/>
    </location>
</feature>
<name>A0AAV1FR52_XYRNO</name>
<evidence type="ECO:0000313" key="3">
    <source>
        <dbReference type="Proteomes" id="UP001178508"/>
    </source>
</evidence>
<dbReference type="InterPro" id="IPR012340">
    <property type="entry name" value="NA-bd_OB-fold"/>
</dbReference>
<dbReference type="SUPFAM" id="SSF50249">
    <property type="entry name" value="Nucleic acid-binding proteins"/>
    <property type="match status" value="1"/>
</dbReference>